<dbReference type="GO" id="GO:0004521">
    <property type="term" value="F:RNA endonuclease activity"/>
    <property type="evidence" value="ECO:0007669"/>
    <property type="project" value="TreeGrafter"/>
</dbReference>
<accession>A0A564ZG43</accession>
<dbReference type="GO" id="GO:0016075">
    <property type="term" value="P:rRNA catabolic process"/>
    <property type="evidence" value="ECO:0007669"/>
    <property type="project" value="TreeGrafter"/>
</dbReference>
<keyword evidence="1" id="KW-0540">Nuclease</keyword>
<keyword evidence="1" id="KW-0255">Endonuclease</keyword>
<dbReference type="SUPFAM" id="SSF50118">
    <property type="entry name" value="Cell growth inhibitor/plasmid maintenance toxic component"/>
    <property type="match status" value="1"/>
</dbReference>
<dbReference type="InterPro" id="IPR011067">
    <property type="entry name" value="Plasmid_toxin/cell-grow_inhib"/>
</dbReference>
<comment type="similarity">
    <text evidence="1">Belongs to the PemK/MazF family.</text>
</comment>
<proteinExistence type="inferred from homology"/>
<dbReference type="GO" id="GO:0006402">
    <property type="term" value="P:mRNA catabolic process"/>
    <property type="evidence" value="ECO:0007669"/>
    <property type="project" value="TreeGrafter"/>
</dbReference>
<sequence length="114" mass="12105">MVISQGEVWWADLPAPTGPVPGFRRPVVVVQGDGLNRSRIGTVVCVPLTSNLKWAAAPGNVMLLPRVTGLTRESVANVSQLVTIDKAYLAERVGKLPVAKVQLILAGIDVVLGR</sequence>
<name>A0A564ZG43_9BACT</name>
<gene>
    <name evidence="2" type="primary">mazF6</name>
    <name evidence="2" type="ORF">MELA_00646</name>
</gene>
<dbReference type="Pfam" id="PF02452">
    <property type="entry name" value="PemK_toxin"/>
    <property type="match status" value="1"/>
</dbReference>
<evidence type="ECO:0000313" key="2">
    <source>
        <dbReference type="EMBL" id="VUZ84275.1"/>
    </source>
</evidence>
<evidence type="ECO:0000313" key="3">
    <source>
        <dbReference type="Proteomes" id="UP000334340"/>
    </source>
</evidence>
<dbReference type="EMBL" id="CABIKM010000011">
    <property type="protein sequence ID" value="VUZ84275.1"/>
    <property type="molecule type" value="Genomic_DNA"/>
</dbReference>
<dbReference type="InterPro" id="IPR003477">
    <property type="entry name" value="PemK-like"/>
</dbReference>
<organism evidence="2 3">
    <name type="scientific">Candidatus Methylomirabilis lanthanidiphila</name>
    <dbReference type="NCBI Taxonomy" id="2211376"/>
    <lineage>
        <taxon>Bacteria</taxon>
        <taxon>Candidatus Methylomirabilota</taxon>
        <taxon>Candidatus Methylomirabilia</taxon>
        <taxon>Candidatus Methylomirabilales</taxon>
        <taxon>Candidatus Methylomirabilaceae</taxon>
        <taxon>Candidatus Methylomirabilis</taxon>
    </lineage>
</organism>
<dbReference type="PANTHER" id="PTHR33988:SF2">
    <property type="entry name" value="ENDORIBONUCLEASE MAZF"/>
    <property type="match status" value="1"/>
</dbReference>
<dbReference type="GO" id="GO:0003677">
    <property type="term" value="F:DNA binding"/>
    <property type="evidence" value="ECO:0007669"/>
    <property type="project" value="InterPro"/>
</dbReference>
<keyword evidence="1 2" id="KW-0378">Hydrolase</keyword>
<dbReference type="AlphaFoldDB" id="A0A564ZG43"/>
<dbReference type="Gene3D" id="2.30.30.110">
    <property type="match status" value="1"/>
</dbReference>
<comment type="function">
    <text evidence="1">Toxic component of a type II toxin-antitoxin (TA) system.</text>
</comment>
<dbReference type="PANTHER" id="PTHR33988">
    <property type="entry name" value="ENDORIBONUCLEASE MAZF-RELATED"/>
    <property type="match status" value="1"/>
</dbReference>
<protein>
    <recommendedName>
        <fullName evidence="1">mRNA interferase</fullName>
        <ecNumber evidence="1">3.1.-.-</ecNumber>
    </recommendedName>
</protein>
<dbReference type="Proteomes" id="UP000334340">
    <property type="component" value="Unassembled WGS sequence"/>
</dbReference>
<keyword evidence="3" id="KW-1185">Reference proteome</keyword>
<evidence type="ECO:0000256" key="1">
    <source>
        <dbReference type="PIRNR" id="PIRNR033490"/>
    </source>
</evidence>
<dbReference type="PIRSF" id="PIRSF033490">
    <property type="entry name" value="MazF"/>
    <property type="match status" value="1"/>
</dbReference>
<dbReference type="EC" id="3.1.-.-" evidence="1"/>
<dbReference type="GO" id="GO:0016787">
    <property type="term" value="F:hydrolase activity"/>
    <property type="evidence" value="ECO:0007669"/>
    <property type="project" value="UniProtKB-KW"/>
</dbReference>
<reference evidence="2 3" key="1">
    <citation type="submission" date="2019-07" db="EMBL/GenBank/DDBJ databases">
        <authorList>
            <person name="Cremers G."/>
        </authorList>
    </citation>
    <scope>NUCLEOTIDE SEQUENCE [LARGE SCALE GENOMIC DNA]</scope>
</reference>